<dbReference type="InterPro" id="IPR011701">
    <property type="entry name" value="MFS"/>
</dbReference>
<dbReference type="EMBL" id="LCWF01000053">
    <property type="protein sequence ID" value="KKY24980.1"/>
    <property type="molecule type" value="Genomic_DNA"/>
</dbReference>
<dbReference type="OrthoDB" id="4139357at2759"/>
<feature type="transmembrane region" description="Helical" evidence="6">
    <location>
        <begin position="50"/>
        <end position="71"/>
    </location>
</feature>
<dbReference type="GO" id="GO:0022857">
    <property type="term" value="F:transmembrane transporter activity"/>
    <property type="evidence" value="ECO:0007669"/>
    <property type="project" value="InterPro"/>
</dbReference>
<dbReference type="PANTHER" id="PTHR23511">
    <property type="entry name" value="SYNAPTIC VESICLE GLYCOPROTEIN 2"/>
    <property type="match status" value="1"/>
</dbReference>
<feature type="transmembrane region" description="Helical" evidence="6">
    <location>
        <begin position="335"/>
        <end position="355"/>
    </location>
</feature>
<comment type="caution">
    <text evidence="8">The sequence shown here is derived from an EMBL/GenBank/DDBJ whole genome shotgun (WGS) entry which is preliminary data.</text>
</comment>
<dbReference type="InterPro" id="IPR036259">
    <property type="entry name" value="MFS_trans_sf"/>
</dbReference>
<protein>
    <submittedName>
        <fullName evidence="8">Putative membrane transporter</fullName>
    </submittedName>
</protein>
<accession>A0A0G2H8P1</accession>
<feature type="transmembrane region" description="Helical" evidence="6">
    <location>
        <begin position="414"/>
        <end position="431"/>
    </location>
</feature>
<feature type="transmembrane region" description="Helical" evidence="6">
    <location>
        <begin position="142"/>
        <end position="163"/>
    </location>
</feature>
<evidence type="ECO:0000256" key="5">
    <source>
        <dbReference type="ARBA" id="ARBA00023136"/>
    </source>
</evidence>
<keyword evidence="2" id="KW-0813">Transport</keyword>
<feature type="transmembrane region" description="Helical" evidence="6">
    <location>
        <begin position="117"/>
        <end position="136"/>
    </location>
</feature>
<dbReference type="AlphaFoldDB" id="A0A0G2H8P1"/>
<evidence type="ECO:0000256" key="6">
    <source>
        <dbReference type="SAM" id="Phobius"/>
    </source>
</evidence>
<evidence type="ECO:0000256" key="4">
    <source>
        <dbReference type="ARBA" id="ARBA00022989"/>
    </source>
</evidence>
<gene>
    <name evidence="8" type="ORF">UCRPC4_g02201</name>
</gene>
<evidence type="ECO:0000313" key="9">
    <source>
        <dbReference type="Proteomes" id="UP000053317"/>
    </source>
</evidence>
<keyword evidence="4 6" id="KW-1133">Transmembrane helix</keyword>
<evidence type="ECO:0000256" key="1">
    <source>
        <dbReference type="ARBA" id="ARBA00004141"/>
    </source>
</evidence>
<keyword evidence="3 6" id="KW-0812">Transmembrane</keyword>
<dbReference type="Pfam" id="PF07690">
    <property type="entry name" value="MFS_1"/>
    <property type="match status" value="1"/>
</dbReference>
<dbReference type="PROSITE" id="PS50850">
    <property type="entry name" value="MFS"/>
    <property type="match status" value="1"/>
</dbReference>
<dbReference type="SUPFAM" id="SSF103473">
    <property type="entry name" value="MFS general substrate transporter"/>
    <property type="match status" value="1"/>
</dbReference>
<evidence type="ECO:0000256" key="2">
    <source>
        <dbReference type="ARBA" id="ARBA00022448"/>
    </source>
</evidence>
<name>A0A0G2H8P1_PHACM</name>
<dbReference type="Proteomes" id="UP000053317">
    <property type="component" value="Unassembled WGS sequence"/>
</dbReference>
<feature type="transmembrane region" description="Helical" evidence="6">
    <location>
        <begin position="230"/>
        <end position="249"/>
    </location>
</feature>
<reference evidence="8 9" key="1">
    <citation type="submission" date="2015-05" db="EMBL/GenBank/DDBJ databases">
        <title>Distinctive expansion of gene families associated with plant cell wall degradation and secondary metabolism in the genomes of grapevine trunk pathogens.</title>
        <authorList>
            <person name="Lawrence D.P."/>
            <person name="Travadon R."/>
            <person name="Rolshausen P.E."/>
            <person name="Baumgartner K."/>
        </authorList>
    </citation>
    <scope>NUCLEOTIDE SEQUENCE [LARGE SCALE GENOMIC DNA]</scope>
    <source>
        <strain evidence="8">UCRPC4</strain>
    </source>
</reference>
<evidence type="ECO:0000259" key="7">
    <source>
        <dbReference type="PROSITE" id="PS50850"/>
    </source>
</evidence>
<feature type="transmembrane region" description="Helical" evidence="6">
    <location>
        <begin position="175"/>
        <end position="198"/>
    </location>
</feature>
<dbReference type="GO" id="GO:0016020">
    <property type="term" value="C:membrane"/>
    <property type="evidence" value="ECO:0007669"/>
    <property type="project" value="UniProtKB-SubCell"/>
</dbReference>
<dbReference type="CDD" id="cd17316">
    <property type="entry name" value="MFS_SV2_like"/>
    <property type="match status" value="1"/>
</dbReference>
<feature type="transmembrane region" description="Helical" evidence="6">
    <location>
        <begin position="501"/>
        <end position="519"/>
    </location>
</feature>
<evidence type="ECO:0000313" key="8">
    <source>
        <dbReference type="EMBL" id="KKY24980.1"/>
    </source>
</evidence>
<feature type="transmembrane region" description="Helical" evidence="6">
    <location>
        <begin position="437"/>
        <end position="458"/>
    </location>
</feature>
<feature type="transmembrane region" description="Helical" evidence="6">
    <location>
        <begin position="91"/>
        <end position="110"/>
    </location>
</feature>
<dbReference type="PANTHER" id="PTHR23511:SF3">
    <property type="entry name" value="MAJOR FACILITATOR SUPERFAMILY (MFS) PROFILE DOMAIN-CONTAINING PROTEIN"/>
    <property type="match status" value="1"/>
</dbReference>
<keyword evidence="9" id="KW-1185">Reference proteome</keyword>
<evidence type="ECO:0000256" key="3">
    <source>
        <dbReference type="ARBA" id="ARBA00022692"/>
    </source>
</evidence>
<feature type="transmembrane region" description="Helical" evidence="6">
    <location>
        <begin position="470"/>
        <end position="495"/>
    </location>
</feature>
<sequence length="529" mass="58278">MSTTREAFDNPKAVEQQSNDVELEGLTLYQKKSVLINRELDAMGMGRYQWMIFLLCGFGYLLDLLWAQAFGLIASPLQQELGFSETEIGNIFTSFSAGLTAGAFVWGVLVDIVGRRWAFNFTVLCASIFGLCLGAPDTYDAILVLTAFTGFGIGGNIPIDTTITLEFLPQNRRYLLATLSVFQPIGVVVCSGIAYGFIPSHSCASDLKSCKLVASGEPCCTKASNYGWRYLTFTLGAITIFIFLLRFVVFRFQESPKFLLYRGQDEQAVKVVQHVAKVNKRPCNLTTEMLEALTDDTSSNTSSSSTGVLILGSGTRQSSTTFREKLNLEFQRYKLLFSSFTIARLTVLVWIIYAFDYWGFTIAGSYLPTVLLKKNAALGIGIRETYRDYVYIYLFGIPGVALGAIMYRGRWLGMLISSLLMGASLFIFAAVDSEATYIGINGMEYFFQSMFNAILYGWTPENFPAPIRGTACGVASFWGRLFSIVSPLIAAHVLVQSTNGVLYLAGAGVFVSSVAIALLPRKIIGEQSY</sequence>
<feature type="transmembrane region" description="Helical" evidence="6">
    <location>
        <begin position="389"/>
        <end position="407"/>
    </location>
</feature>
<reference evidence="8 9" key="2">
    <citation type="submission" date="2015-05" db="EMBL/GenBank/DDBJ databases">
        <authorList>
            <person name="Morales-Cruz A."/>
            <person name="Amrine K.C."/>
            <person name="Cantu D."/>
        </authorList>
    </citation>
    <scope>NUCLEOTIDE SEQUENCE [LARGE SCALE GENOMIC DNA]</scope>
    <source>
        <strain evidence="8">UCRPC4</strain>
    </source>
</reference>
<dbReference type="InterPro" id="IPR020846">
    <property type="entry name" value="MFS_dom"/>
</dbReference>
<proteinExistence type="predicted"/>
<organism evidence="8 9">
    <name type="scientific">Phaeomoniella chlamydospora</name>
    <name type="common">Phaeoacremonium chlamydosporum</name>
    <dbReference type="NCBI Taxonomy" id="158046"/>
    <lineage>
        <taxon>Eukaryota</taxon>
        <taxon>Fungi</taxon>
        <taxon>Dikarya</taxon>
        <taxon>Ascomycota</taxon>
        <taxon>Pezizomycotina</taxon>
        <taxon>Eurotiomycetes</taxon>
        <taxon>Chaetothyriomycetidae</taxon>
        <taxon>Phaeomoniellales</taxon>
        <taxon>Phaeomoniellaceae</taxon>
        <taxon>Phaeomoniella</taxon>
    </lineage>
</organism>
<keyword evidence="5 6" id="KW-0472">Membrane</keyword>
<dbReference type="Gene3D" id="1.20.1250.20">
    <property type="entry name" value="MFS general substrate transporter like domains"/>
    <property type="match status" value="1"/>
</dbReference>
<comment type="subcellular location">
    <subcellularLocation>
        <location evidence="1">Membrane</location>
        <topology evidence="1">Multi-pass membrane protein</topology>
    </subcellularLocation>
</comment>
<feature type="domain" description="Major facilitator superfamily (MFS) profile" evidence="7">
    <location>
        <begin position="52"/>
        <end position="524"/>
    </location>
</feature>